<feature type="domain" description="DUF7600" evidence="1">
    <location>
        <begin position="26"/>
        <end position="140"/>
    </location>
</feature>
<name>A0A9W9V509_9EURO</name>
<dbReference type="RefSeq" id="XP_056553724.1">
    <property type="nucleotide sequence ID" value="XM_056701661.1"/>
</dbReference>
<dbReference type="AlphaFoldDB" id="A0A9W9V509"/>
<dbReference type="Pfam" id="PF24539">
    <property type="entry name" value="DUF7600"/>
    <property type="match status" value="1"/>
</dbReference>
<accession>A0A9W9V509</accession>
<reference evidence="2" key="1">
    <citation type="submission" date="2022-11" db="EMBL/GenBank/DDBJ databases">
        <authorList>
            <person name="Petersen C."/>
        </authorList>
    </citation>
    <scope>NUCLEOTIDE SEQUENCE</scope>
    <source>
        <strain evidence="2">IBT 29864</strain>
    </source>
</reference>
<evidence type="ECO:0000313" key="3">
    <source>
        <dbReference type="Proteomes" id="UP001147782"/>
    </source>
</evidence>
<keyword evidence="3" id="KW-1185">Reference proteome</keyword>
<dbReference type="Proteomes" id="UP001147782">
    <property type="component" value="Unassembled WGS sequence"/>
</dbReference>
<reference evidence="2" key="2">
    <citation type="journal article" date="2023" name="IMA Fungus">
        <title>Comparative genomic study of the Penicillium genus elucidates a diverse pangenome and 15 lateral gene transfer events.</title>
        <authorList>
            <person name="Petersen C."/>
            <person name="Sorensen T."/>
            <person name="Nielsen M.R."/>
            <person name="Sondergaard T.E."/>
            <person name="Sorensen J.L."/>
            <person name="Fitzpatrick D.A."/>
            <person name="Frisvad J.C."/>
            <person name="Nielsen K.L."/>
        </authorList>
    </citation>
    <scope>NUCLEOTIDE SEQUENCE</scope>
    <source>
        <strain evidence="2">IBT 29864</strain>
    </source>
</reference>
<protein>
    <recommendedName>
        <fullName evidence="1">DUF7600 domain-containing protein</fullName>
    </recommendedName>
</protein>
<evidence type="ECO:0000313" key="2">
    <source>
        <dbReference type="EMBL" id="KAJ5368982.1"/>
    </source>
</evidence>
<organism evidence="2 3">
    <name type="scientific">Penicillium cataractarum</name>
    <dbReference type="NCBI Taxonomy" id="2100454"/>
    <lineage>
        <taxon>Eukaryota</taxon>
        <taxon>Fungi</taxon>
        <taxon>Dikarya</taxon>
        <taxon>Ascomycota</taxon>
        <taxon>Pezizomycotina</taxon>
        <taxon>Eurotiomycetes</taxon>
        <taxon>Eurotiomycetidae</taxon>
        <taxon>Eurotiales</taxon>
        <taxon>Aspergillaceae</taxon>
        <taxon>Penicillium</taxon>
    </lineage>
</organism>
<evidence type="ECO:0000259" key="1">
    <source>
        <dbReference type="Pfam" id="PF24539"/>
    </source>
</evidence>
<dbReference type="GeneID" id="81440840"/>
<dbReference type="InterPro" id="IPR056021">
    <property type="entry name" value="DUF7600"/>
</dbReference>
<proteinExistence type="predicted"/>
<sequence>MTKASDEEIRSHSSLIREMFWQRLSLKVSLAVYVLREAYHTYITGLGLLERDFGEPRLILGYRIPDQYVLINLDRKQLMGFNIIAGDHAIYAIQAVFKGGSSRWVGNQDGSKRCQWITGQHTPHNTHRDVPKLVRLSTEKGVQAISGKLDVSQPS</sequence>
<gene>
    <name evidence="2" type="ORF">N7496_008742</name>
</gene>
<dbReference type="EMBL" id="JAPZBS010000007">
    <property type="protein sequence ID" value="KAJ5368982.1"/>
    <property type="molecule type" value="Genomic_DNA"/>
</dbReference>
<comment type="caution">
    <text evidence="2">The sequence shown here is derived from an EMBL/GenBank/DDBJ whole genome shotgun (WGS) entry which is preliminary data.</text>
</comment>
<dbReference type="OrthoDB" id="5273847at2759"/>